<dbReference type="EMBL" id="PNBA02000010">
    <property type="protein sequence ID" value="KAG6411773.1"/>
    <property type="molecule type" value="Genomic_DNA"/>
</dbReference>
<dbReference type="Proteomes" id="UP000298416">
    <property type="component" value="Unassembled WGS sequence"/>
</dbReference>
<organism evidence="1">
    <name type="scientific">Salvia splendens</name>
    <name type="common">Scarlet sage</name>
    <dbReference type="NCBI Taxonomy" id="180675"/>
    <lineage>
        <taxon>Eukaryota</taxon>
        <taxon>Viridiplantae</taxon>
        <taxon>Streptophyta</taxon>
        <taxon>Embryophyta</taxon>
        <taxon>Tracheophyta</taxon>
        <taxon>Spermatophyta</taxon>
        <taxon>Magnoliopsida</taxon>
        <taxon>eudicotyledons</taxon>
        <taxon>Gunneridae</taxon>
        <taxon>Pentapetalae</taxon>
        <taxon>asterids</taxon>
        <taxon>lamiids</taxon>
        <taxon>Lamiales</taxon>
        <taxon>Lamiaceae</taxon>
        <taxon>Nepetoideae</taxon>
        <taxon>Mentheae</taxon>
        <taxon>Salviinae</taxon>
        <taxon>Salvia</taxon>
        <taxon>Salvia subgen. Calosphace</taxon>
        <taxon>core Calosphace</taxon>
    </lineage>
</organism>
<protein>
    <submittedName>
        <fullName evidence="1">Uncharacterized protein</fullName>
    </submittedName>
</protein>
<dbReference type="AlphaFoldDB" id="A0A8X8XE39"/>
<evidence type="ECO:0000313" key="1">
    <source>
        <dbReference type="EMBL" id="KAG6411773.1"/>
    </source>
</evidence>
<accession>A0A8X8XE39</accession>
<gene>
    <name evidence="1" type="ORF">SASPL_129857</name>
</gene>
<comment type="caution">
    <text evidence="1">The sequence shown here is derived from an EMBL/GenBank/DDBJ whole genome shotgun (WGS) entry which is preliminary data.</text>
</comment>
<keyword evidence="2" id="KW-1185">Reference proteome</keyword>
<evidence type="ECO:0000313" key="2">
    <source>
        <dbReference type="Proteomes" id="UP000298416"/>
    </source>
</evidence>
<reference evidence="1" key="1">
    <citation type="submission" date="2018-01" db="EMBL/GenBank/DDBJ databases">
        <authorList>
            <person name="Mao J.F."/>
        </authorList>
    </citation>
    <scope>NUCLEOTIDE SEQUENCE</scope>
    <source>
        <strain evidence="1">Huo1</strain>
        <tissue evidence="1">Leaf</tissue>
    </source>
</reference>
<reference evidence="1" key="2">
    <citation type="submission" date="2020-08" db="EMBL/GenBank/DDBJ databases">
        <title>Plant Genome Project.</title>
        <authorList>
            <person name="Zhang R.-G."/>
        </authorList>
    </citation>
    <scope>NUCLEOTIDE SEQUENCE</scope>
    <source>
        <strain evidence="1">Huo1</strain>
        <tissue evidence="1">Leaf</tissue>
    </source>
</reference>
<sequence>MQNKSWPLWDAWKEIFGKDCVVGARAKGAGEAVAIMKVSHDQTNNYVEGDYYMSLDDLFHDEVVANEVVGEHVIPEPGDENNTHGDRHLWARALGLSPSPTDDRPKLPWLEGSKHVRKSELAHGPTPEATRKWIKYATGLRIRSFKDISVPISKAILPKGILLWDDEYEVPNSPDVDTSEDEEPSDTEAESCAECSRAMSALALAEYNHPTFIVVRTKFDIKKSLKISVDFWMQHIRPSALEDPIYLTVESRGTWLLELAHSESKIWVKKGWDV</sequence>
<name>A0A8X8XE39_SALSN</name>
<proteinExistence type="predicted"/>